<name>A0A084ALZ9_STACB</name>
<proteinExistence type="predicted"/>
<dbReference type="HOGENOM" id="CLU_027503_1_0_1"/>
<accession>A0A084ALZ9</accession>
<dbReference type="EMBL" id="KL648661">
    <property type="protein sequence ID" value="KEY66328.1"/>
    <property type="molecule type" value="Genomic_DNA"/>
</dbReference>
<feature type="region of interest" description="Disordered" evidence="1">
    <location>
        <begin position="426"/>
        <end position="451"/>
    </location>
</feature>
<evidence type="ECO:0000256" key="1">
    <source>
        <dbReference type="SAM" id="MobiDB-lite"/>
    </source>
</evidence>
<sequence>MAEDLDNVALIDNPEKSILEAPKEYVEATDYATSWYCDELDVEEGFLTKKDYAKLRHVNCSYLSSAKAPTLLALKQHAQSLANLIKTLTVSDQFVKINKGKKTKPSDEVLSNQAFDWIVDLDTPYTNADGYHHLPLWKIHNHIRAECSGENSTVQYHCPLHSVDDFGPLAAAGETERKRLPYKTHRNLLMHANECLEILDHDYSATGGLISILPTEHENDRYQLAGARNTLVGQWLSQYQVLAKRQHDFEIEAANSRDLLKGEAVVPMQLLSSAGIEGRAEGRQVAYPQDRFVLVNAGDDVFNKLHLTLDEEEKEAHARDQGRAEGEEEGLRSLRPSQAESTGNLVFVEAVSRFYRLKGQNKGTLFVLPYSDDHPGVGATRKLEMKPAAVIVPKATWPERGTISHEQHERELDELRTRLERAERAAKDGRKLALGKKQGGGNTAQAETEEVKSLKRELEEAKKTIWDFEVQETRRAEEARIEREKLERASKKRKFF</sequence>
<reference evidence="2 3" key="1">
    <citation type="journal article" date="2014" name="BMC Genomics">
        <title>Comparative genome sequencing reveals chemotype-specific gene clusters in the toxigenic black mold Stachybotrys.</title>
        <authorList>
            <person name="Semeiks J."/>
            <person name="Borek D."/>
            <person name="Otwinowski Z."/>
            <person name="Grishin N.V."/>
        </authorList>
    </citation>
    <scope>NUCLEOTIDE SEQUENCE [LARGE SCALE GENOMIC DNA]</scope>
    <source>
        <strain evidence="3">CBS 109288 / IBT 7711</strain>
    </source>
</reference>
<dbReference type="Proteomes" id="UP000028045">
    <property type="component" value="Unassembled WGS sequence"/>
</dbReference>
<feature type="region of interest" description="Disordered" evidence="1">
    <location>
        <begin position="312"/>
        <end position="337"/>
    </location>
</feature>
<feature type="compositionally biased region" description="Basic and acidic residues" evidence="1">
    <location>
        <begin position="312"/>
        <end position="332"/>
    </location>
</feature>
<feature type="compositionally biased region" description="Basic and acidic residues" evidence="1">
    <location>
        <begin position="474"/>
        <end position="489"/>
    </location>
</feature>
<feature type="region of interest" description="Disordered" evidence="1">
    <location>
        <begin position="474"/>
        <end position="496"/>
    </location>
</feature>
<dbReference type="AlphaFoldDB" id="A0A084ALZ9"/>
<organism evidence="2 3">
    <name type="scientific">Stachybotrys chartarum (strain CBS 109288 / IBT 7711)</name>
    <name type="common">Toxic black mold</name>
    <name type="synonym">Stilbospora chartarum</name>
    <dbReference type="NCBI Taxonomy" id="1280523"/>
    <lineage>
        <taxon>Eukaryota</taxon>
        <taxon>Fungi</taxon>
        <taxon>Dikarya</taxon>
        <taxon>Ascomycota</taxon>
        <taxon>Pezizomycotina</taxon>
        <taxon>Sordariomycetes</taxon>
        <taxon>Hypocreomycetidae</taxon>
        <taxon>Hypocreales</taxon>
        <taxon>Stachybotryaceae</taxon>
        <taxon>Stachybotrys</taxon>
    </lineage>
</organism>
<evidence type="ECO:0000313" key="2">
    <source>
        <dbReference type="EMBL" id="KEY66328.1"/>
    </source>
</evidence>
<protein>
    <submittedName>
        <fullName evidence="2">Uncharacterized protein</fullName>
    </submittedName>
</protein>
<evidence type="ECO:0000313" key="3">
    <source>
        <dbReference type="Proteomes" id="UP000028045"/>
    </source>
</evidence>
<gene>
    <name evidence="2" type="ORF">S7711_02788</name>
</gene>
<keyword evidence="3" id="KW-1185">Reference proteome</keyword>
<dbReference type="OrthoDB" id="5413531at2759"/>